<dbReference type="OrthoDB" id="9988102at2759"/>
<name>A0A6A6BUU0_9PEZI</name>
<reference evidence="3" key="1">
    <citation type="journal article" date="2020" name="Stud. Mycol.">
        <title>101 Dothideomycetes genomes: a test case for predicting lifestyles and emergence of pathogens.</title>
        <authorList>
            <person name="Haridas S."/>
            <person name="Albert R."/>
            <person name="Binder M."/>
            <person name="Bloem J."/>
            <person name="Labutti K."/>
            <person name="Salamov A."/>
            <person name="Andreopoulos B."/>
            <person name="Baker S."/>
            <person name="Barry K."/>
            <person name="Bills G."/>
            <person name="Bluhm B."/>
            <person name="Cannon C."/>
            <person name="Castanera R."/>
            <person name="Culley D."/>
            <person name="Daum C."/>
            <person name="Ezra D."/>
            <person name="Gonzalez J."/>
            <person name="Henrissat B."/>
            <person name="Kuo A."/>
            <person name="Liang C."/>
            <person name="Lipzen A."/>
            <person name="Lutzoni F."/>
            <person name="Magnuson J."/>
            <person name="Mondo S."/>
            <person name="Nolan M."/>
            <person name="Ohm R."/>
            <person name="Pangilinan J."/>
            <person name="Park H.-J."/>
            <person name="Ramirez L."/>
            <person name="Alfaro M."/>
            <person name="Sun H."/>
            <person name="Tritt A."/>
            <person name="Yoshinaga Y."/>
            <person name="Zwiers L.-H."/>
            <person name="Turgeon B."/>
            <person name="Goodwin S."/>
            <person name="Spatafora J."/>
            <person name="Crous P."/>
            <person name="Grigoriev I."/>
        </authorList>
    </citation>
    <scope>NUCLEOTIDE SEQUENCE</scope>
    <source>
        <strain evidence="3">CBS 121167</strain>
    </source>
</reference>
<evidence type="ECO:0000256" key="2">
    <source>
        <dbReference type="SAM" id="Phobius"/>
    </source>
</evidence>
<dbReference type="GeneID" id="54296136"/>
<gene>
    <name evidence="3" type="ORF">K452DRAFT_263263</name>
</gene>
<dbReference type="Proteomes" id="UP000799438">
    <property type="component" value="Unassembled WGS sequence"/>
</dbReference>
<proteinExistence type="predicted"/>
<feature type="compositionally biased region" description="Low complexity" evidence="1">
    <location>
        <begin position="115"/>
        <end position="135"/>
    </location>
</feature>
<protein>
    <submittedName>
        <fullName evidence="3">Uncharacterized protein</fullName>
    </submittedName>
</protein>
<organism evidence="3 4">
    <name type="scientific">Aplosporella prunicola CBS 121167</name>
    <dbReference type="NCBI Taxonomy" id="1176127"/>
    <lineage>
        <taxon>Eukaryota</taxon>
        <taxon>Fungi</taxon>
        <taxon>Dikarya</taxon>
        <taxon>Ascomycota</taxon>
        <taxon>Pezizomycotina</taxon>
        <taxon>Dothideomycetes</taxon>
        <taxon>Dothideomycetes incertae sedis</taxon>
        <taxon>Botryosphaeriales</taxon>
        <taxon>Aplosporellaceae</taxon>
        <taxon>Aplosporella</taxon>
    </lineage>
</organism>
<keyword evidence="4" id="KW-1185">Reference proteome</keyword>
<sequence length="383" mass="42723">MEWTLPTINVPAPLSPVDAISLLSSREIRSAPPPRNTLVAFIYQASVAAFSQLQKLASGVHDLYGPEKPIPKDHIRVRWTCTCGAQLYDDYIERRPGAAREFETFLNRPQAHAPTSSSASTSSSPGSTNIWSGSSALATPSPATTCSSQGSSFSNSGYSPTAVRSSNPFLVRMVNPVQRWLLTCIEEGYLTTKLSHIDVTDPRVRSDKDLAMEIRKLYSHINRKWWRILRLRGLTSIKFVQFEAYRNRVVDIRKCPDMPPRSQHYDYDHAPDELIPPVGDKYLMHMFMHPEDHDSEVIAYARFPKKRGQKVEGGLAWGVHLVEGFLADRVWLLLMGFFVLGSIVFAVVWAVMRHGDVQGAFGVAAWLLTLAALVIGWAEASLG</sequence>
<feature type="region of interest" description="Disordered" evidence="1">
    <location>
        <begin position="108"/>
        <end position="136"/>
    </location>
</feature>
<keyword evidence="2" id="KW-0812">Transmembrane</keyword>
<feature type="transmembrane region" description="Helical" evidence="2">
    <location>
        <begin position="330"/>
        <end position="352"/>
    </location>
</feature>
<dbReference type="EMBL" id="ML995475">
    <property type="protein sequence ID" value="KAF2146984.1"/>
    <property type="molecule type" value="Genomic_DNA"/>
</dbReference>
<keyword evidence="2" id="KW-0472">Membrane</keyword>
<evidence type="ECO:0000313" key="3">
    <source>
        <dbReference type="EMBL" id="KAF2146984.1"/>
    </source>
</evidence>
<keyword evidence="2" id="KW-1133">Transmembrane helix</keyword>
<evidence type="ECO:0000256" key="1">
    <source>
        <dbReference type="SAM" id="MobiDB-lite"/>
    </source>
</evidence>
<feature type="transmembrane region" description="Helical" evidence="2">
    <location>
        <begin position="359"/>
        <end position="378"/>
    </location>
</feature>
<dbReference type="AlphaFoldDB" id="A0A6A6BUU0"/>
<dbReference type="RefSeq" id="XP_033402692.1">
    <property type="nucleotide sequence ID" value="XM_033538640.1"/>
</dbReference>
<accession>A0A6A6BUU0</accession>
<evidence type="ECO:0000313" key="4">
    <source>
        <dbReference type="Proteomes" id="UP000799438"/>
    </source>
</evidence>